<protein>
    <submittedName>
        <fullName evidence="3">DnaJ-like protein subfamily B member 13-like</fullName>
    </submittedName>
</protein>
<gene>
    <name evidence="3" type="ORF">M6B38_394235</name>
</gene>
<dbReference type="GO" id="GO:0005783">
    <property type="term" value="C:endoplasmic reticulum"/>
    <property type="evidence" value="ECO:0007669"/>
    <property type="project" value="UniProtKB-ARBA"/>
</dbReference>
<comment type="caution">
    <text evidence="3">The sequence shown here is derived from an EMBL/GenBank/DDBJ whole genome shotgun (WGS) entry which is preliminary data.</text>
</comment>
<dbReference type="CDD" id="cd06257">
    <property type="entry name" value="DnaJ"/>
    <property type="match status" value="1"/>
</dbReference>
<dbReference type="GO" id="GO:0051087">
    <property type="term" value="F:protein-folding chaperone binding"/>
    <property type="evidence" value="ECO:0007669"/>
    <property type="project" value="TreeGrafter"/>
</dbReference>
<dbReference type="GO" id="GO:0006457">
    <property type="term" value="P:protein folding"/>
    <property type="evidence" value="ECO:0007669"/>
    <property type="project" value="InterPro"/>
</dbReference>
<name>A0AAX6FY36_IRIPA</name>
<reference evidence="3" key="2">
    <citation type="submission" date="2023-04" db="EMBL/GenBank/DDBJ databases">
        <authorList>
            <person name="Bruccoleri R.E."/>
            <person name="Oakeley E.J."/>
            <person name="Faust A.-M."/>
            <person name="Dessus-Babus S."/>
            <person name="Altorfer M."/>
            <person name="Burckhardt D."/>
            <person name="Oertli M."/>
            <person name="Naumann U."/>
            <person name="Petersen F."/>
            <person name="Wong J."/>
        </authorList>
    </citation>
    <scope>NUCLEOTIDE SEQUENCE</scope>
    <source>
        <strain evidence="3">GSM-AAB239-AS_SAM_17_03QT</strain>
        <tissue evidence="3">Leaf</tissue>
    </source>
</reference>
<dbReference type="Pfam" id="PF00226">
    <property type="entry name" value="DnaJ"/>
    <property type="match status" value="1"/>
</dbReference>
<sequence>MASPPDFYRVLGVSKDSSAEEIRRAYKLLARKWHPDKHPVSSKQEAEAQFKAAAQAYEALNDHEYRSRLGVHSRIDAPCPGIDQNRQRVERKPPPVERELECTLEELCWGCKKEVKLSRNIVANSGLVMQKPESRTVTIKPGWKKGTRITFEGMGNDADLVFLISEKKHRSFKRVGDDLIMKVEVPLVKALVGWSFSVSLLGGKKMSCSFRDEIIFPGYEKVVKGQGMPRCKEDGARGDLIIKFHIVFPRRLSKEQKLGLAELLGENN</sequence>
<dbReference type="PANTHER" id="PTHR24078:SF522">
    <property type="entry name" value="DNAJ CHAPERONE C-TERMINAL DOMAIN-CONTAINING PROTEIN"/>
    <property type="match status" value="1"/>
</dbReference>
<keyword evidence="4" id="KW-1185">Reference proteome</keyword>
<dbReference type="InterPro" id="IPR001623">
    <property type="entry name" value="DnaJ_domain"/>
</dbReference>
<dbReference type="FunFam" id="2.60.260.20:FF:000006">
    <property type="entry name" value="DnaJ subfamily B member 13"/>
    <property type="match status" value="1"/>
</dbReference>
<dbReference type="PROSITE" id="PS50076">
    <property type="entry name" value="DNAJ_2"/>
    <property type="match status" value="1"/>
</dbReference>
<dbReference type="SMART" id="SM00271">
    <property type="entry name" value="DnaJ"/>
    <property type="match status" value="1"/>
</dbReference>
<reference evidence="3" key="1">
    <citation type="journal article" date="2023" name="GigaByte">
        <title>Genome assembly of the bearded iris, Iris pallida Lam.</title>
        <authorList>
            <person name="Bruccoleri R.E."/>
            <person name="Oakeley E.J."/>
            <person name="Faust A.M.E."/>
            <person name="Altorfer M."/>
            <person name="Dessus-Babus S."/>
            <person name="Burckhardt D."/>
            <person name="Oertli M."/>
            <person name="Naumann U."/>
            <person name="Petersen F."/>
            <person name="Wong J."/>
        </authorList>
    </citation>
    <scope>NUCLEOTIDE SEQUENCE</scope>
    <source>
        <strain evidence="3">GSM-AAB239-AS_SAM_17_03QT</strain>
    </source>
</reference>
<evidence type="ECO:0000313" key="4">
    <source>
        <dbReference type="Proteomes" id="UP001140949"/>
    </source>
</evidence>
<dbReference type="Pfam" id="PF01556">
    <property type="entry name" value="DnaJ_C"/>
    <property type="match status" value="1"/>
</dbReference>
<dbReference type="SUPFAM" id="SSF49493">
    <property type="entry name" value="HSP40/DnaJ peptide-binding domain"/>
    <property type="match status" value="2"/>
</dbReference>
<evidence type="ECO:0000313" key="3">
    <source>
        <dbReference type="EMBL" id="KAJ6820901.1"/>
    </source>
</evidence>
<keyword evidence="1" id="KW-0143">Chaperone</keyword>
<evidence type="ECO:0000256" key="1">
    <source>
        <dbReference type="ARBA" id="ARBA00023186"/>
    </source>
</evidence>
<dbReference type="SUPFAM" id="SSF46565">
    <property type="entry name" value="Chaperone J-domain"/>
    <property type="match status" value="1"/>
</dbReference>
<dbReference type="Gene3D" id="1.10.287.110">
    <property type="entry name" value="DnaJ domain"/>
    <property type="match status" value="1"/>
</dbReference>
<dbReference type="InterPro" id="IPR008971">
    <property type="entry name" value="HSP40/DnaJ_pept-bd"/>
</dbReference>
<feature type="domain" description="J" evidence="2">
    <location>
        <begin position="6"/>
        <end position="73"/>
    </location>
</feature>
<dbReference type="Gene3D" id="2.60.260.20">
    <property type="entry name" value="Urease metallochaperone UreE, N-terminal domain"/>
    <property type="match status" value="2"/>
</dbReference>
<dbReference type="InterPro" id="IPR036869">
    <property type="entry name" value="J_dom_sf"/>
</dbReference>
<dbReference type="InterPro" id="IPR002939">
    <property type="entry name" value="DnaJ_C"/>
</dbReference>
<dbReference type="FunFam" id="2.60.260.20:FF:000002">
    <property type="entry name" value="Dnaj homolog subfamily b member"/>
    <property type="match status" value="1"/>
</dbReference>
<dbReference type="GO" id="GO:0051082">
    <property type="term" value="F:unfolded protein binding"/>
    <property type="evidence" value="ECO:0007669"/>
    <property type="project" value="InterPro"/>
</dbReference>
<proteinExistence type="predicted"/>
<dbReference type="InterPro" id="IPR051339">
    <property type="entry name" value="DnaJ_subfamily_B"/>
</dbReference>
<dbReference type="CDD" id="cd10747">
    <property type="entry name" value="DnaJ_C"/>
    <property type="match status" value="1"/>
</dbReference>
<dbReference type="EMBL" id="JANAVB010025196">
    <property type="protein sequence ID" value="KAJ6820901.1"/>
    <property type="molecule type" value="Genomic_DNA"/>
</dbReference>
<organism evidence="3 4">
    <name type="scientific">Iris pallida</name>
    <name type="common">Sweet iris</name>
    <dbReference type="NCBI Taxonomy" id="29817"/>
    <lineage>
        <taxon>Eukaryota</taxon>
        <taxon>Viridiplantae</taxon>
        <taxon>Streptophyta</taxon>
        <taxon>Embryophyta</taxon>
        <taxon>Tracheophyta</taxon>
        <taxon>Spermatophyta</taxon>
        <taxon>Magnoliopsida</taxon>
        <taxon>Liliopsida</taxon>
        <taxon>Asparagales</taxon>
        <taxon>Iridaceae</taxon>
        <taxon>Iridoideae</taxon>
        <taxon>Irideae</taxon>
        <taxon>Iris</taxon>
    </lineage>
</organism>
<evidence type="ECO:0000259" key="2">
    <source>
        <dbReference type="PROSITE" id="PS50076"/>
    </source>
</evidence>
<dbReference type="Proteomes" id="UP001140949">
    <property type="component" value="Unassembled WGS sequence"/>
</dbReference>
<dbReference type="PRINTS" id="PR00625">
    <property type="entry name" value="JDOMAIN"/>
</dbReference>
<dbReference type="AlphaFoldDB" id="A0AAX6FY36"/>
<accession>A0AAX6FY36</accession>
<dbReference type="PANTHER" id="PTHR24078">
    <property type="entry name" value="DNAJ HOMOLOG SUBFAMILY C MEMBER"/>
    <property type="match status" value="1"/>
</dbReference>
<dbReference type="GO" id="GO:0005829">
    <property type="term" value="C:cytosol"/>
    <property type="evidence" value="ECO:0007669"/>
    <property type="project" value="TreeGrafter"/>
</dbReference>